<keyword evidence="2" id="KW-1185">Reference proteome</keyword>
<evidence type="ECO:0000313" key="2">
    <source>
        <dbReference type="Proteomes" id="UP001597277"/>
    </source>
</evidence>
<reference evidence="2" key="1">
    <citation type="journal article" date="2019" name="Int. J. Syst. Evol. Microbiol.">
        <title>The Global Catalogue of Microorganisms (GCM) 10K type strain sequencing project: providing services to taxonomists for standard genome sequencing and annotation.</title>
        <authorList>
            <consortium name="The Broad Institute Genomics Platform"/>
            <consortium name="The Broad Institute Genome Sequencing Center for Infectious Disease"/>
            <person name="Wu L."/>
            <person name="Ma J."/>
        </authorList>
    </citation>
    <scope>NUCLEOTIDE SEQUENCE [LARGE SCALE GENOMIC DNA]</scope>
    <source>
        <strain evidence="2">JCM 17130</strain>
    </source>
</reference>
<evidence type="ECO:0000313" key="1">
    <source>
        <dbReference type="EMBL" id="MFD1719065.1"/>
    </source>
</evidence>
<protein>
    <submittedName>
        <fullName evidence="1">Oxidoreductase</fullName>
    </submittedName>
</protein>
<dbReference type="Proteomes" id="UP001597277">
    <property type="component" value="Unassembled WGS sequence"/>
</dbReference>
<comment type="caution">
    <text evidence="1">The sequence shown here is derived from an EMBL/GenBank/DDBJ whole genome shotgun (WGS) entry which is preliminary data.</text>
</comment>
<accession>A0ABW4L8S8</accession>
<dbReference type="RefSeq" id="WP_388008611.1">
    <property type="nucleotide sequence ID" value="NZ_JBHUEE010000008.1"/>
</dbReference>
<gene>
    <name evidence="1" type="ORF">ACFSE6_14565</name>
</gene>
<name>A0ABW4L8S8_9MICO</name>
<organism evidence="1 2">
    <name type="scientific">Georgenia deserti</name>
    <dbReference type="NCBI Taxonomy" id="2093781"/>
    <lineage>
        <taxon>Bacteria</taxon>
        <taxon>Bacillati</taxon>
        <taxon>Actinomycetota</taxon>
        <taxon>Actinomycetes</taxon>
        <taxon>Micrococcales</taxon>
        <taxon>Bogoriellaceae</taxon>
        <taxon>Georgenia</taxon>
    </lineage>
</organism>
<sequence>MRLLSRLPFVRRRPGEVSRDESKARTLAHFRQFVSTRQGVEAYLEPPTRNDPVTVVLIAETGEWTRRRVPDARTGRALAKELGVPVYDVMVTGYPPRMRRWNSRNKHR</sequence>
<dbReference type="EMBL" id="JBHUEE010000008">
    <property type="protein sequence ID" value="MFD1719065.1"/>
    <property type="molecule type" value="Genomic_DNA"/>
</dbReference>
<proteinExistence type="predicted"/>